<dbReference type="FunFam" id="2.60.40.770:FF:000001">
    <property type="entry name" value="NPC intracellular cholesterol transporter 2"/>
    <property type="match status" value="1"/>
</dbReference>
<evidence type="ECO:0000256" key="4">
    <source>
        <dbReference type="ARBA" id="ARBA00022729"/>
    </source>
</evidence>
<dbReference type="GO" id="GO:0032934">
    <property type="term" value="F:sterol binding"/>
    <property type="evidence" value="ECO:0007669"/>
    <property type="project" value="InterPro"/>
</dbReference>
<dbReference type="SUPFAM" id="SSF81296">
    <property type="entry name" value="E set domains"/>
    <property type="match status" value="1"/>
</dbReference>
<name>A0AA49X6K9_9ACAR</name>
<keyword evidence="4 6" id="KW-0732">Signal</keyword>
<proteinExistence type="evidence at transcript level"/>
<reference evidence="8" key="1">
    <citation type="submission" date="2023-05" db="EMBL/GenBank/DDBJ databases">
        <authorList>
            <person name="Song C."/>
        </authorList>
    </citation>
    <scope>NUCLEOTIDE SEQUENCE</scope>
</reference>
<keyword evidence="5" id="KW-1015">Disulfide bond</keyword>
<evidence type="ECO:0000256" key="5">
    <source>
        <dbReference type="ARBA" id="ARBA00023157"/>
    </source>
</evidence>
<dbReference type="InterPro" id="IPR003172">
    <property type="entry name" value="ML_dom"/>
</dbReference>
<feature type="domain" description="MD-2-related lipid-recognition" evidence="7">
    <location>
        <begin position="19"/>
        <end position="143"/>
    </location>
</feature>
<dbReference type="GO" id="GO:0032367">
    <property type="term" value="P:intracellular cholesterol transport"/>
    <property type="evidence" value="ECO:0007669"/>
    <property type="project" value="InterPro"/>
</dbReference>
<dbReference type="PANTHER" id="PTHR11306">
    <property type="entry name" value="NIEMANN PICK TYPE C2 PROTEIN NPC2-RELATED"/>
    <property type="match status" value="1"/>
</dbReference>
<evidence type="ECO:0000256" key="2">
    <source>
        <dbReference type="ARBA" id="ARBA00006370"/>
    </source>
</evidence>
<dbReference type="CDD" id="cd00916">
    <property type="entry name" value="Npc2_like"/>
    <property type="match status" value="1"/>
</dbReference>
<dbReference type="PANTHER" id="PTHR11306:SF68">
    <property type="entry name" value="NPC INTRACELLULAR CHOLESTEROL TRANSPORTER 2"/>
    <property type="match status" value="1"/>
</dbReference>
<organism evidence="8">
    <name type="scientific">Neoseiulus californicus</name>
    <dbReference type="NCBI Taxonomy" id="84382"/>
    <lineage>
        <taxon>Eukaryota</taxon>
        <taxon>Metazoa</taxon>
        <taxon>Ecdysozoa</taxon>
        <taxon>Arthropoda</taxon>
        <taxon>Chelicerata</taxon>
        <taxon>Arachnida</taxon>
        <taxon>Acari</taxon>
        <taxon>Parasitiformes</taxon>
        <taxon>Mesostigmata</taxon>
        <taxon>Gamasina</taxon>
        <taxon>Phytoseioidea</taxon>
        <taxon>Phytoseiidae</taxon>
        <taxon>Amblyseiinae</taxon>
        <taxon>Neoseiulus</taxon>
    </lineage>
</organism>
<keyword evidence="3" id="KW-0964">Secreted</keyword>
<sequence>MRTFIVLCAVVSVAFASPYSQCTPAAGQITSVKVKDCSDDVDTCILQRGTDAEIAIDFTSTVNADSVMVKAYGIIGGIPLPYPLNDTDACKNSGITCPVKSGTPLQYTKSFKVEKFYPAIGLQVKWTLVNAKGEELLCVMIPVKIQ</sequence>
<comment type="subcellular location">
    <subcellularLocation>
        <location evidence="1">Secreted</location>
    </subcellularLocation>
</comment>
<accession>A0AA49X6K9</accession>
<evidence type="ECO:0000313" key="8">
    <source>
        <dbReference type="EMBL" id="WLK26363.1"/>
    </source>
</evidence>
<dbReference type="Pfam" id="PF02221">
    <property type="entry name" value="E1_DerP2_DerF2"/>
    <property type="match status" value="1"/>
</dbReference>
<dbReference type="SMART" id="SM00737">
    <property type="entry name" value="ML"/>
    <property type="match status" value="1"/>
</dbReference>
<feature type="chain" id="PRO_5041367991" evidence="6">
    <location>
        <begin position="17"/>
        <end position="146"/>
    </location>
</feature>
<dbReference type="InterPro" id="IPR033916">
    <property type="entry name" value="ML_Npc2-like"/>
</dbReference>
<dbReference type="GO" id="GO:0005576">
    <property type="term" value="C:extracellular region"/>
    <property type="evidence" value="ECO:0007669"/>
    <property type="project" value="UniProtKB-SubCell"/>
</dbReference>
<evidence type="ECO:0000256" key="3">
    <source>
        <dbReference type="ARBA" id="ARBA00022525"/>
    </source>
</evidence>
<dbReference type="InterPro" id="IPR014756">
    <property type="entry name" value="Ig_E-set"/>
</dbReference>
<dbReference type="AlphaFoldDB" id="A0AA49X6K9"/>
<feature type="signal peptide" evidence="6">
    <location>
        <begin position="1"/>
        <end position="16"/>
    </location>
</feature>
<dbReference type="EMBL" id="OQ927574">
    <property type="protein sequence ID" value="WLK26363.1"/>
    <property type="molecule type" value="mRNA"/>
</dbReference>
<evidence type="ECO:0000256" key="6">
    <source>
        <dbReference type="SAM" id="SignalP"/>
    </source>
</evidence>
<protein>
    <submittedName>
        <fullName evidence="8">NPC2-a</fullName>
    </submittedName>
</protein>
<dbReference type="InterPro" id="IPR039670">
    <property type="entry name" value="NPC2-like"/>
</dbReference>
<evidence type="ECO:0000259" key="7">
    <source>
        <dbReference type="SMART" id="SM00737"/>
    </source>
</evidence>
<dbReference type="Gene3D" id="2.60.40.770">
    <property type="match status" value="1"/>
</dbReference>
<evidence type="ECO:0000256" key="1">
    <source>
        <dbReference type="ARBA" id="ARBA00004613"/>
    </source>
</evidence>
<comment type="similarity">
    <text evidence="2">Belongs to the NPC2 family.</text>
</comment>